<dbReference type="PROSITE" id="PS50006">
    <property type="entry name" value="FHA_DOMAIN"/>
    <property type="match status" value="2"/>
</dbReference>
<feature type="domain" description="FHA" evidence="1">
    <location>
        <begin position="142"/>
        <end position="190"/>
    </location>
</feature>
<feature type="domain" description="FHA" evidence="1">
    <location>
        <begin position="240"/>
        <end position="291"/>
    </location>
</feature>
<dbReference type="PANTHER" id="PTHR23308">
    <property type="entry name" value="NUCLEAR INHIBITOR OF PROTEIN PHOSPHATASE-1"/>
    <property type="match status" value="1"/>
</dbReference>
<dbReference type="CDD" id="cd00060">
    <property type="entry name" value="FHA"/>
    <property type="match status" value="2"/>
</dbReference>
<protein>
    <submittedName>
        <fullName evidence="2">FHA domain protein</fullName>
    </submittedName>
</protein>
<evidence type="ECO:0000313" key="2">
    <source>
        <dbReference type="EMBL" id="QDV66478.1"/>
    </source>
</evidence>
<dbReference type="SMART" id="SM00240">
    <property type="entry name" value="FHA"/>
    <property type="match status" value="2"/>
</dbReference>
<dbReference type="KEGG" id="rcf:Poly24_01640"/>
<dbReference type="InterPro" id="IPR008984">
    <property type="entry name" value="SMAD_FHA_dom_sf"/>
</dbReference>
<dbReference type="InterPro" id="IPR000253">
    <property type="entry name" value="FHA_dom"/>
</dbReference>
<dbReference type="AlphaFoldDB" id="A0A518JLR3"/>
<dbReference type="EMBL" id="CP036348">
    <property type="protein sequence ID" value="QDV66478.1"/>
    <property type="molecule type" value="Genomic_DNA"/>
</dbReference>
<sequence>MSDLLQRAIAVALDISKRREAGELIDDQDVIVQHADLSPHLEKELRKLQLLNAARHAAAASPRDDDHSDLRMTLCAAQAEDVEATQFIDASAISALADLEVPDAIPRTRPFRPTLRPAMAMLRVFHDDGVSYENVSLRRECTVIGRRSGEVQIEHDPMVSTKHAEIIRSDTDGGWRWYLRDLDSTNGTFVRVDGARLSHGSDILMGSHRYRFTIAQEEPRLEHVIGGEVVDSMPISREGTWIGREQRAQMDSFWDEQLDLKHAFIQIDRSGRWSIKNVQSVNGVWLRIEEVRLTRSCQFQLGEQRFAFHG</sequence>
<dbReference type="Pfam" id="PF00498">
    <property type="entry name" value="FHA"/>
    <property type="match status" value="2"/>
</dbReference>
<dbReference type="SUPFAM" id="SSF49879">
    <property type="entry name" value="SMAD/FHA domain"/>
    <property type="match status" value="2"/>
</dbReference>
<dbReference type="InterPro" id="IPR050923">
    <property type="entry name" value="Cell_Proc_Reg/RNA_Proc"/>
</dbReference>
<reference evidence="2 3" key="1">
    <citation type="submission" date="2019-02" db="EMBL/GenBank/DDBJ databases">
        <title>Deep-cultivation of Planctomycetes and their phenomic and genomic characterization uncovers novel biology.</title>
        <authorList>
            <person name="Wiegand S."/>
            <person name="Jogler M."/>
            <person name="Boedeker C."/>
            <person name="Pinto D."/>
            <person name="Vollmers J."/>
            <person name="Rivas-Marin E."/>
            <person name="Kohn T."/>
            <person name="Peeters S.H."/>
            <person name="Heuer A."/>
            <person name="Rast P."/>
            <person name="Oberbeckmann S."/>
            <person name="Bunk B."/>
            <person name="Jeske O."/>
            <person name="Meyerdierks A."/>
            <person name="Storesund J.E."/>
            <person name="Kallscheuer N."/>
            <person name="Luecker S."/>
            <person name="Lage O.M."/>
            <person name="Pohl T."/>
            <person name="Merkel B.J."/>
            <person name="Hornburger P."/>
            <person name="Mueller R.-W."/>
            <person name="Bruemmer F."/>
            <person name="Labrenz M."/>
            <person name="Spormann A.M."/>
            <person name="Op den Camp H."/>
            <person name="Overmann J."/>
            <person name="Amann R."/>
            <person name="Jetten M.S.M."/>
            <person name="Mascher T."/>
            <person name="Medema M.H."/>
            <person name="Devos D.P."/>
            <person name="Kaster A.-K."/>
            <person name="Ovreas L."/>
            <person name="Rohde M."/>
            <person name="Galperin M.Y."/>
            <person name="Jogler C."/>
        </authorList>
    </citation>
    <scope>NUCLEOTIDE SEQUENCE [LARGE SCALE GENOMIC DNA]</scope>
    <source>
        <strain evidence="2 3">Poly24</strain>
    </source>
</reference>
<keyword evidence="3" id="KW-1185">Reference proteome</keyword>
<dbReference type="OrthoDB" id="273653at2"/>
<organism evidence="2 3">
    <name type="scientific">Rosistilla carotiformis</name>
    <dbReference type="NCBI Taxonomy" id="2528017"/>
    <lineage>
        <taxon>Bacteria</taxon>
        <taxon>Pseudomonadati</taxon>
        <taxon>Planctomycetota</taxon>
        <taxon>Planctomycetia</taxon>
        <taxon>Pirellulales</taxon>
        <taxon>Pirellulaceae</taxon>
        <taxon>Rosistilla</taxon>
    </lineage>
</organism>
<dbReference type="Gene3D" id="2.60.200.20">
    <property type="match status" value="2"/>
</dbReference>
<evidence type="ECO:0000313" key="3">
    <source>
        <dbReference type="Proteomes" id="UP000315082"/>
    </source>
</evidence>
<evidence type="ECO:0000259" key="1">
    <source>
        <dbReference type="PROSITE" id="PS50006"/>
    </source>
</evidence>
<gene>
    <name evidence="2" type="ORF">Poly24_01640</name>
</gene>
<dbReference type="Proteomes" id="UP000315082">
    <property type="component" value="Chromosome"/>
</dbReference>
<name>A0A518JLR3_9BACT</name>
<dbReference type="RefSeq" id="WP_145089093.1">
    <property type="nucleotide sequence ID" value="NZ_CP036348.1"/>
</dbReference>
<accession>A0A518JLR3</accession>
<proteinExistence type="predicted"/>